<dbReference type="Gene3D" id="3.50.50.60">
    <property type="entry name" value="FAD/NAD(P)-binding domain"/>
    <property type="match status" value="2"/>
</dbReference>
<dbReference type="Proteomes" id="UP000249185">
    <property type="component" value="Unassembled WGS sequence"/>
</dbReference>
<dbReference type="PRINTS" id="PR00368">
    <property type="entry name" value="FADPNR"/>
</dbReference>
<protein>
    <submittedName>
        <fullName evidence="3">Hydroxyacylglutathione hydrolase</fullName>
    </submittedName>
</protein>
<sequence>MRTDEPSHAARDHRASPARGAPAPRDRAGAGGVNAAGRRRATVAIVGGGFTGATIAYHLARGLGPDPGVEILVIEPRDGLGQGLAYSTADPSHRVNVPASRMTMDCAIEDGFQRWLDEKGVALSPGSRMADGSTYPQRGLVGAYVADHLRPLLDSGRVRHVRARAISAVKAGTYRVALDDGGVVEADHLVIATSHPPPSIPAAFAHLRGSPRLISDPSDDARLSGLARDAERVAIIGTGLTSADVIASLDRQGFKGSIRAISRRGLRSRGHAFGHGESLADFSADPARTALGLLRRVRAGVRRDAEAGLPWQAALDRVRKQAGAIWAALPEAERAKLVRRLRVWWDVHRFRVAPPVEAVLDDLIARGRLAISAGDLREARLVPDGIEIDWRPKGGAPVRERFDAVVLTTGPAHQDALGSGLLAALGRAGLVRQDPLRLGLEVTAACLAVGADGRPSPRLYVAGPLARAGVGELMGIPEVTGHAELVAARILAALEQAGAARASAENVGG</sequence>
<dbReference type="InterPro" id="IPR052189">
    <property type="entry name" value="L-asp_N-monooxygenase_NS-form"/>
</dbReference>
<evidence type="ECO:0000259" key="2">
    <source>
        <dbReference type="Pfam" id="PF13454"/>
    </source>
</evidence>
<dbReference type="PANTHER" id="PTHR40254:SF1">
    <property type="entry name" value="BLR0577 PROTEIN"/>
    <property type="match status" value="1"/>
</dbReference>
<dbReference type="InterPro" id="IPR038732">
    <property type="entry name" value="HpyO/CreE_NAD-binding"/>
</dbReference>
<evidence type="ECO:0000313" key="4">
    <source>
        <dbReference type="Proteomes" id="UP000249185"/>
    </source>
</evidence>
<keyword evidence="3" id="KW-0378">Hydrolase</keyword>
<name>A0A2W5MYF5_RHOSU</name>
<feature type="compositionally biased region" description="Basic and acidic residues" evidence="1">
    <location>
        <begin position="1"/>
        <end position="15"/>
    </location>
</feature>
<comment type="caution">
    <text evidence="3">The sequence shown here is derived from an EMBL/GenBank/DDBJ whole genome shotgun (WGS) entry which is preliminary data.</text>
</comment>
<feature type="domain" description="FAD-dependent urate hydroxylase HpyO/Asp monooxygenase CreE-like FAD/NAD(P)-binding" evidence="2">
    <location>
        <begin position="44"/>
        <end position="195"/>
    </location>
</feature>
<dbReference type="Pfam" id="PF13454">
    <property type="entry name" value="NAD_binding_9"/>
    <property type="match status" value="1"/>
</dbReference>
<accession>A0A2W5MYF5</accession>
<dbReference type="InterPro" id="IPR036188">
    <property type="entry name" value="FAD/NAD-bd_sf"/>
</dbReference>
<dbReference type="EMBL" id="QFPW01000028">
    <property type="protein sequence ID" value="PZQ46226.1"/>
    <property type="molecule type" value="Genomic_DNA"/>
</dbReference>
<dbReference type="PANTHER" id="PTHR40254">
    <property type="entry name" value="BLR0577 PROTEIN"/>
    <property type="match status" value="1"/>
</dbReference>
<evidence type="ECO:0000256" key="1">
    <source>
        <dbReference type="SAM" id="MobiDB-lite"/>
    </source>
</evidence>
<organism evidence="3 4">
    <name type="scientific">Rhodovulum sulfidophilum</name>
    <name type="common">Rhodobacter sulfidophilus</name>
    <dbReference type="NCBI Taxonomy" id="35806"/>
    <lineage>
        <taxon>Bacteria</taxon>
        <taxon>Pseudomonadati</taxon>
        <taxon>Pseudomonadota</taxon>
        <taxon>Alphaproteobacteria</taxon>
        <taxon>Rhodobacterales</taxon>
        <taxon>Paracoccaceae</taxon>
        <taxon>Rhodovulum</taxon>
    </lineage>
</organism>
<reference evidence="3 4" key="1">
    <citation type="submission" date="2017-08" db="EMBL/GenBank/DDBJ databases">
        <title>Infants hospitalized years apart are colonized by the same room-sourced microbial strains.</title>
        <authorList>
            <person name="Brooks B."/>
            <person name="Olm M.R."/>
            <person name="Firek B.A."/>
            <person name="Baker R."/>
            <person name="Thomas B.C."/>
            <person name="Morowitz M.J."/>
            <person name="Banfield J.F."/>
        </authorList>
    </citation>
    <scope>NUCLEOTIDE SEQUENCE [LARGE SCALE GENOMIC DNA]</scope>
    <source>
        <strain evidence="3">S2_005_002_R2_34</strain>
    </source>
</reference>
<dbReference type="AlphaFoldDB" id="A0A2W5MYF5"/>
<gene>
    <name evidence="3" type="ORF">DI556_20810</name>
</gene>
<proteinExistence type="predicted"/>
<feature type="region of interest" description="Disordered" evidence="1">
    <location>
        <begin position="1"/>
        <end position="35"/>
    </location>
</feature>
<dbReference type="SUPFAM" id="SSF51905">
    <property type="entry name" value="FAD/NAD(P)-binding domain"/>
    <property type="match status" value="1"/>
</dbReference>
<evidence type="ECO:0000313" key="3">
    <source>
        <dbReference type="EMBL" id="PZQ46226.1"/>
    </source>
</evidence>
<dbReference type="GO" id="GO:0016787">
    <property type="term" value="F:hydrolase activity"/>
    <property type="evidence" value="ECO:0007669"/>
    <property type="project" value="UniProtKB-KW"/>
</dbReference>